<sequence length="73" mass="8160">MGLTLEFNVNASLENRGSTGKRVWQVRLSKALDRATLGYWAVERKPKIHKPPPASYWPSCPVFCSSRVLASSL</sequence>
<gene>
    <name evidence="1" type="ORF">L2E82_16825</name>
</gene>
<evidence type="ECO:0000313" key="2">
    <source>
        <dbReference type="Proteomes" id="UP001055811"/>
    </source>
</evidence>
<name>A0ACB9F685_CICIN</name>
<dbReference type="Proteomes" id="UP001055811">
    <property type="component" value="Linkage Group LG03"/>
</dbReference>
<reference evidence="2" key="1">
    <citation type="journal article" date="2022" name="Mol. Ecol. Resour.">
        <title>The genomes of chicory, endive, great burdock and yacon provide insights into Asteraceae palaeo-polyploidization history and plant inulin production.</title>
        <authorList>
            <person name="Fan W."/>
            <person name="Wang S."/>
            <person name="Wang H."/>
            <person name="Wang A."/>
            <person name="Jiang F."/>
            <person name="Liu H."/>
            <person name="Zhao H."/>
            <person name="Xu D."/>
            <person name="Zhang Y."/>
        </authorList>
    </citation>
    <scope>NUCLEOTIDE SEQUENCE [LARGE SCALE GENOMIC DNA]</scope>
    <source>
        <strain evidence="2">cv. Punajuju</strain>
    </source>
</reference>
<accession>A0ACB9F685</accession>
<proteinExistence type="predicted"/>
<reference evidence="1 2" key="2">
    <citation type="journal article" date="2022" name="Mol. Ecol. Resour.">
        <title>The genomes of chicory, endive, great burdock and yacon provide insights into Asteraceae paleo-polyploidization history and plant inulin production.</title>
        <authorList>
            <person name="Fan W."/>
            <person name="Wang S."/>
            <person name="Wang H."/>
            <person name="Wang A."/>
            <person name="Jiang F."/>
            <person name="Liu H."/>
            <person name="Zhao H."/>
            <person name="Xu D."/>
            <person name="Zhang Y."/>
        </authorList>
    </citation>
    <scope>NUCLEOTIDE SEQUENCE [LARGE SCALE GENOMIC DNA]</scope>
    <source>
        <strain evidence="2">cv. Punajuju</strain>
        <tissue evidence="1">Leaves</tissue>
    </source>
</reference>
<protein>
    <submittedName>
        <fullName evidence="1">Uncharacterized protein</fullName>
    </submittedName>
</protein>
<keyword evidence="2" id="KW-1185">Reference proteome</keyword>
<comment type="caution">
    <text evidence="1">The sequence shown here is derived from an EMBL/GenBank/DDBJ whole genome shotgun (WGS) entry which is preliminary data.</text>
</comment>
<organism evidence="1 2">
    <name type="scientific">Cichorium intybus</name>
    <name type="common">Chicory</name>
    <dbReference type="NCBI Taxonomy" id="13427"/>
    <lineage>
        <taxon>Eukaryota</taxon>
        <taxon>Viridiplantae</taxon>
        <taxon>Streptophyta</taxon>
        <taxon>Embryophyta</taxon>
        <taxon>Tracheophyta</taxon>
        <taxon>Spermatophyta</taxon>
        <taxon>Magnoliopsida</taxon>
        <taxon>eudicotyledons</taxon>
        <taxon>Gunneridae</taxon>
        <taxon>Pentapetalae</taxon>
        <taxon>asterids</taxon>
        <taxon>campanulids</taxon>
        <taxon>Asterales</taxon>
        <taxon>Asteraceae</taxon>
        <taxon>Cichorioideae</taxon>
        <taxon>Cichorieae</taxon>
        <taxon>Cichoriinae</taxon>
        <taxon>Cichorium</taxon>
    </lineage>
</organism>
<dbReference type="EMBL" id="CM042011">
    <property type="protein sequence ID" value="KAI3766754.1"/>
    <property type="molecule type" value="Genomic_DNA"/>
</dbReference>
<evidence type="ECO:0000313" key="1">
    <source>
        <dbReference type="EMBL" id="KAI3766754.1"/>
    </source>
</evidence>